<protein>
    <submittedName>
        <fullName evidence="1">Uncharacterized protein</fullName>
    </submittedName>
</protein>
<reference evidence="1 2" key="1">
    <citation type="submission" date="2022-11" db="EMBL/GenBank/DDBJ databases">
        <title>Draft genome sequence of Saccharopolyspora sp. WRP15-2 isolated from rhizosphere soils of wild rice in Thailand.</title>
        <authorList>
            <person name="Duangmal K."/>
            <person name="Kammanee S."/>
            <person name="Muangham S."/>
        </authorList>
    </citation>
    <scope>NUCLEOTIDE SEQUENCE [LARGE SCALE GENOMIC DNA]</scope>
    <source>
        <strain evidence="1 2">WRP15-2</strain>
    </source>
</reference>
<dbReference type="EMBL" id="JAQGLA010000001">
    <property type="protein sequence ID" value="MDA3624046.1"/>
    <property type="molecule type" value="Genomic_DNA"/>
</dbReference>
<accession>A0ABT4US16</accession>
<evidence type="ECO:0000313" key="2">
    <source>
        <dbReference type="Proteomes" id="UP001210380"/>
    </source>
</evidence>
<proteinExistence type="predicted"/>
<organism evidence="1 2">
    <name type="scientific">Saccharopolyspora oryzae</name>
    <dbReference type="NCBI Taxonomy" id="2997343"/>
    <lineage>
        <taxon>Bacteria</taxon>
        <taxon>Bacillati</taxon>
        <taxon>Actinomycetota</taxon>
        <taxon>Actinomycetes</taxon>
        <taxon>Pseudonocardiales</taxon>
        <taxon>Pseudonocardiaceae</taxon>
        <taxon>Saccharopolyspora</taxon>
    </lineage>
</organism>
<dbReference type="Proteomes" id="UP001210380">
    <property type="component" value="Unassembled WGS sequence"/>
</dbReference>
<evidence type="ECO:0000313" key="1">
    <source>
        <dbReference type="EMBL" id="MDA3624046.1"/>
    </source>
</evidence>
<dbReference type="RefSeq" id="WP_270946612.1">
    <property type="nucleotide sequence ID" value="NZ_JAQGLA010000001.1"/>
</dbReference>
<comment type="caution">
    <text evidence="1">The sequence shown here is derived from an EMBL/GenBank/DDBJ whole genome shotgun (WGS) entry which is preliminary data.</text>
</comment>
<keyword evidence="2" id="KW-1185">Reference proteome</keyword>
<name>A0ABT4US16_9PSEU</name>
<sequence>MGVVHGGLHINAGPVRRSETALNVSVTTSEVGSTTYEYEGVSAHPDSEVHVLVEAFTSQAVLLRRLRPVFVREVGPTRVSRAMMLGPREFRVGLDRPAHRYDADVPGQSLRLDRAFAEGCADFPFYVTASAPEYFVIRPDLRGTRALVEWRLELDWSCLGQHGTVTIDHGGRPFLSNGSGGRMFDWARDREAP</sequence>
<gene>
    <name evidence="1" type="ORF">OU415_01280</name>
</gene>